<dbReference type="Gene3D" id="1.20.58.430">
    <property type="entry name" value="Type IV secretion system, VirB5-domain"/>
    <property type="match status" value="1"/>
</dbReference>
<evidence type="ECO:0000313" key="2">
    <source>
        <dbReference type="EMBL" id="TCP03411.1"/>
    </source>
</evidence>
<evidence type="ECO:0000313" key="3">
    <source>
        <dbReference type="Proteomes" id="UP000295106"/>
    </source>
</evidence>
<sequence length="231" mass="25084">MNPFKRLVLALTVASAPLASHAQGIPVFDRANLAQSIEQVLHAVTQIENQLQQITELQHQLGSMNGYRGLGTIASDPALNDYVPPDAPALLGAVQSRGYAGLTGTAKALRDAGLVYNCEDLAGDARIRCQADLARPYQHKGLLQDAMGAANGRIAQIRTLMSQVDATTDQKGALEIQSRIGAENAQLAHELTRIQMLQAMADSEERIQRSRDRERQYETLGRTGRVSAYLP</sequence>
<dbReference type="InterPro" id="IPR014158">
    <property type="entry name" value="T4SS_VirB5"/>
</dbReference>
<evidence type="ECO:0000256" key="1">
    <source>
        <dbReference type="SAM" id="SignalP"/>
    </source>
</evidence>
<dbReference type="Proteomes" id="UP000295106">
    <property type="component" value="Unassembled WGS sequence"/>
</dbReference>
<dbReference type="EMBL" id="SLXD01000004">
    <property type="protein sequence ID" value="TCP03411.1"/>
    <property type="molecule type" value="Genomic_DNA"/>
</dbReference>
<dbReference type="CDD" id="cd14262">
    <property type="entry name" value="VirB5_like"/>
    <property type="match status" value="1"/>
</dbReference>
<keyword evidence="1" id="KW-0732">Signal</keyword>
<feature type="signal peptide" evidence="1">
    <location>
        <begin position="1"/>
        <end position="22"/>
    </location>
</feature>
<dbReference type="GeneID" id="99685730"/>
<dbReference type="SUPFAM" id="SSF101082">
    <property type="entry name" value="Typo IV secretion system protein TraC"/>
    <property type="match status" value="1"/>
</dbReference>
<dbReference type="NCBIfam" id="TIGR02791">
    <property type="entry name" value="VirB5"/>
    <property type="match status" value="1"/>
</dbReference>
<gene>
    <name evidence="2" type="ORF">EV684_104132</name>
</gene>
<comment type="caution">
    <text evidence="2">The sequence shown here is derived from an EMBL/GenBank/DDBJ whole genome shotgun (WGS) entry which is preliminary data.</text>
</comment>
<dbReference type="InterPro" id="IPR023220">
    <property type="entry name" value="T4SS_VirB5-domain"/>
</dbReference>
<feature type="chain" id="PRO_5020886870" evidence="1">
    <location>
        <begin position="23"/>
        <end position="231"/>
    </location>
</feature>
<dbReference type="RefSeq" id="WP_132645931.1">
    <property type="nucleotide sequence ID" value="NZ_CP181386.1"/>
</dbReference>
<dbReference type="OrthoDB" id="9780974at2"/>
<protein>
    <submittedName>
        <fullName evidence="2">Type IV secretion system protein VirB5</fullName>
    </submittedName>
</protein>
<organism evidence="2 3">
    <name type="scientific">Rubrivivax gelatinosus</name>
    <name type="common">Rhodocyclus gelatinosus</name>
    <name type="synonym">Rhodopseudomonas gelatinosa</name>
    <dbReference type="NCBI Taxonomy" id="28068"/>
    <lineage>
        <taxon>Bacteria</taxon>
        <taxon>Pseudomonadati</taxon>
        <taxon>Pseudomonadota</taxon>
        <taxon>Betaproteobacteria</taxon>
        <taxon>Burkholderiales</taxon>
        <taxon>Sphaerotilaceae</taxon>
        <taxon>Rubrivivax</taxon>
    </lineage>
</organism>
<name>A0A4R2MAX6_RUBGE</name>
<reference evidence="2 3" key="1">
    <citation type="submission" date="2019-03" db="EMBL/GenBank/DDBJ databases">
        <title>Genomic Encyclopedia of Type Strains, Phase IV (KMG-IV): sequencing the most valuable type-strain genomes for metagenomic binning, comparative biology and taxonomic classification.</title>
        <authorList>
            <person name="Goeker M."/>
        </authorList>
    </citation>
    <scope>NUCLEOTIDE SEQUENCE [LARGE SCALE GENOMIC DNA]</scope>
    <source>
        <strain evidence="2 3">DSM 1709</strain>
    </source>
</reference>
<dbReference type="AlphaFoldDB" id="A0A4R2MAX6"/>
<accession>A0A4R2MAX6</accession>
<proteinExistence type="predicted"/>
<dbReference type="Pfam" id="PF07996">
    <property type="entry name" value="T4SS"/>
    <property type="match status" value="1"/>
</dbReference>